<proteinExistence type="predicted"/>
<dbReference type="InterPro" id="IPR052387">
    <property type="entry name" value="Fibrocystin"/>
</dbReference>
<evidence type="ECO:0000313" key="3">
    <source>
        <dbReference type="EMBL" id="MEE4419005.1"/>
    </source>
</evidence>
<protein>
    <submittedName>
        <fullName evidence="3">IPT/TIG domain-containing protein</fullName>
    </submittedName>
</protein>
<keyword evidence="1" id="KW-0732">Signal</keyword>
<dbReference type="RefSeq" id="WP_330820888.1">
    <property type="nucleotide sequence ID" value="NZ_JAZBJP010000002.1"/>
</dbReference>
<organism evidence="3 4">
    <name type="scientific">Streptomyces bugieae</name>
    <dbReference type="NCBI Taxonomy" id="3098223"/>
    <lineage>
        <taxon>Bacteria</taxon>
        <taxon>Bacillati</taxon>
        <taxon>Actinomycetota</taxon>
        <taxon>Actinomycetes</taxon>
        <taxon>Kitasatosporales</taxon>
        <taxon>Streptomycetaceae</taxon>
        <taxon>Streptomyces</taxon>
    </lineage>
</organism>
<dbReference type="InterPro" id="IPR014756">
    <property type="entry name" value="Ig_E-set"/>
</dbReference>
<feature type="domain" description="IPT/TIG" evidence="2">
    <location>
        <begin position="352"/>
        <end position="432"/>
    </location>
</feature>
<gene>
    <name evidence="3" type="ORF">V2J85_06525</name>
</gene>
<dbReference type="PANTHER" id="PTHR46769:SF2">
    <property type="entry name" value="FIBROCYSTIN-L ISOFORM 2 PRECURSOR-RELATED"/>
    <property type="match status" value="1"/>
</dbReference>
<feature type="domain" description="IPT/TIG" evidence="2">
    <location>
        <begin position="185"/>
        <end position="267"/>
    </location>
</feature>
<dbReference type="SUPFAM" id="SSF81296">
    <property type="entry name" value="E set domains"/>
    <property type="match status" value="5"/>
</dbReference>
<name>A0ABU7NLA9_9ACTN</name>
<dbReference type="InterPro" id="IPR013783">
    <property type="entry name" value="Ig-like_fold"/>
</dbReference>
<dbReference type="EMBL" id="JAZBJP010000002">
    <property type="protein sequence ID" value="MEE4419005.1"/>
    <property type="molecule type" value="Genomic_DNA"/>
</dbReference>
<keyword evidence="4" id="KW-1185">Reference proteome</keyword>
<feature type="domain" description="IPT/TIG" evidence="2">
    <location>
        <begin position="269"/>
        <end position="350"/>
    </location>
</feature>
<dbReference type="InterPro" id="IPR017868">
    <property type="entry name" value="Filamin/ABP280_repeat-like"/>
</dbReference>
<dbReference type="Pfam" id="PF01833">
    <property type="entry name" value="TIG"/>
    <property type="match status" value="5"/>
</dbReference>
<dbReference type="PANTHER" id="PTHR46769">
    <property type="entry name" value="POLYCYSTIC KIDNEY AND HEPATIC DISEASE 1 (AUTOSOMAL RECESSIVE)-LIKE 1"/>
    <property type="match status" value="1"/>
</dbReference>
<reference evidence="3 4" key="1">
    <citation type="submission" date="2023-12" db="EMBL/GenBank/DDBJ databases">
        <title>30 novel species of actinomycetes from the DSMZ collection.</title>
        <authorList>
            <person name="Nouioui I."/>
        </authorList>
    </citation>
    <scope>NUCLEOTIDE SEQUENCE [LARGE SCALE GENOMIC DNA]</scope>
    <source>
        <strain evidence="3 4">DSM 41528</strain>
    </source>
</reference>
<comment type="caution">
    <text evidence="3">The sequence shown here is derived from an EMBL/GenBank/DDBJ whole genome shotgun (WGS) entry which is preliminary data.</text>
</comment>
<sequence length="437" mass="41579">MNASRNLSKVFSALAVPPPSVLSVSPGSGSVAGGTSVTVTGANFTGATNVRFGANSATSFTVNSDTRITAVAPAGTGTVQVTVTTPAGISSQFVTYAYTQVTGPVLSSVTPPSGPAAGGTTVTLMGSGLSGTTAVRFGAVVAPSFTVVSDAQVMAVAPAGSGTVQITVSTPGGTSNGVAYTYASVPVVSSVSPNQGPVSGGNTVILTGVNFSGAAAVTFGSAPATSFTVDSPTRISAVVPAGAAGAVQVVVTGPGGTSAPGATYFYLGAPVLSSITPASGTLSGGTSVTLTGSQFLNATAVRFGAAAASFTVVSDTLITAVAPPASAAGSVQVTVTTPGGTSAGVSYEYLAAPVLTALSPAAGPLSGGDIVTLTGSGFARTTSVHFGTGTAAFTVVSDTALTAVAPPGPPGPVGVTVTTPGGTSTALTYSRVPPPTI</sequence>
<dbReference type="InterPro" id="IPR002909">
    <property type="entry name" value="IPT_dom"/>
</dbReference>
<dbReference type="SMART" id="SM00429">
    <property type="entry name" value="IPT"/>
    <property type="match status" value="5"/>
</dbReference>
<evidence type="ECO:0000313" key="4">
    <source>
        <dbReference type="Proteomes" id="UP001307760"/>
    </source>
</evidence>
<evidence type="ECO:0000259" key="2">
    <source>
        <dbReference type="SMART" id="SM00429"/>
    </source>
</evidence>
<accession>A0ABU7NLA9</accession>
<dbReference type="PROSITE" id="PS50194">
    <property type="entry name" value="FILAMIN_REPEAT"/>
    <property type="match status" value="1"/>
</dbReference>
<dbReference type="Gene3D" id="2.60.40.10">
    <property type="entry name" value="Immunoglobulins"/>
    <property type="match status" value="5"/>
</dbReference>
<feature type="domain" description="IPT/TIG" evidence="2">
    <location>
        <begin position="103"/>
        <end position="183"/>
    </location>
</feature>
<feature type="domain" description="IPT/TIG" evidence="2">
    <location>
        <begin position="18"/>
        <end position="99"/>
    </location>
</feature>
<evidence type="ECO:0000256" key="1">
    <source>
        <dbReference type="ARBA" id="ARBA00022729"/>
    </source>
</evidence>
<dbReference type="Proteomes" id="UP001307760">
    <property type="component" value="Unassembled WGS sequence"/>
</dbReference>
<dbReference type="CDD" id="cd00102">
    <property type="entry name" value="IPT"/>
    <property type="match status" value="4"/>
</dbReference>